<feature type="chain" id="PRO_5045117316" evidence="3">
    <location>
        <begin position="19"/>
        <end position="668"/>
    </location>
</feature>
<dbReference type="InterPro" id="IPR002018">
    <property type="entry name" value="CarbesteraseB"/>
</dbReference>
<dbReference type="Proteomes" id="UP001652626">
    <property type="component" value="Chromosome 12"/>
</dbReference>
<gene>
    <name evidence="6" type="primary">LOC113393101</name>
</gene>
<keyword evidence="3" id="KW-0732">Signal</keyword>
<evidence type="ECO:0000256" key="1">
    <source>
        <dbReference type="ARBA" id="ARBA00005964"/>
    </source>
</evidence>
<dbReference type="Gene3D" id="3.40.50.1820">
    <property type="entry name" value="alpha/beta hydrolase"/>
    <property type="match status" value="1"/>
</dbReference>
<dbReference type="AlphaFoldDB" id="A0A8B8HM38"/>
<accession>A0A8B8HM38</accession>
<organism evidence="5 6">
    <name type="scientific">Vanessa tameamea</name>
    <name type="common">Kamehameha butterfly</name>
    <dbReference type="NCBI Taxonomy" id="334116"/>
    <lineage>
        <taxon>Eukaryota</taxon>
        <taxon>Metazoa</taxon>
        <taxon>Ecdysozoa</taxon>
        <taxon>Arthropoda</taxon>
        <taxon>Hexapoda</taxon>
        <taxon>Insecta</taxon>
        <taxon>Pterygota</taxon>
        <taxon>Neoptera</taxon>
        <taxon>Endopterygota</taxon>
        <taxon>Lepidoptera</taxon>
        <taxon>Glossata</taxon>
        <taxon>Ditrysia</taxon>
        <taxon>Papilionoidea</taxon>
        <taxon>Nymphalidae</taxon>
        <taxon>Nymphalinae</taxon>
        <taxon>Vanessa</taxon>
    </lineage>
</organism>
<reference evidence="6" key="1">
    <citation type="submission" date="2025-08" db="UniProtKB">
        <authorList>
            <consortium name="RefSeq"/>
        </authorList>
    </citation>
    <scope>IDENTIFICATION</scope>
    <source>
        <tissue evidence="6">Whole body</tissue>
    </source>
</reference>
<dbReference type="OMA" id="TRHGPPC"/>
<feature type="signal peptide" evidence="3">
    <location>
        <begin position="1"/>
        <end position="18"/>
    </location>
</feature>
<evidence type="ECO:0000256" key="2">
    <source>
        <dbReference type="ARBA" id="ARBA00023180"/>
    </source>
</evidence>
<comment type="similarity">
    <text evidence="1">Belongs to the type-B carboxylesterase/lipase family.</text>
</comment>
<protein>
    <submittedName>
        <fullName evidence="6">Carboxylesterase 5A</fullName>
    </submittedName>
</protein>
<evidence type="ECO:0000256" key="3">
    <source>
        <dbReference type="SAM" id="SignalP"/>
    </source>
</evidence>
<dbReference type="GeneID" id="113393101"/>
<keyword evidence="5" id="KW-1185">Reference proteome</keyword>
<evidence type="ECO:0000313" key="5">
    <source>
        <dbReference type="Proteomes" id="UP001652626"/>
    </source>
</evidence>
<sequence>MSWLCLCALVSAVSPAAAVMGGAPAAAPEPDAAVVFTQRHGYSGRLEGIKDDTRGYYIFAGIRYAEPPMGPRRFQRPVRRYLAGEVSAKTNCRPCPQLDPQGSGRVVGHEDCLCLNIFSPKMPGDEQGSPVVLFIHGGNYRTGSIAPYGGQHFAQKDTIVVTAQYRLGSLGFLSTGQRDASGNTGLFDLRAAMSWINDYIEFFGGDKSRVVVMGQGSGGSAASLLALSPEGRSATGVAALSGAPLSPGAIRDDPNKHAETLAEKTGCPKAPAEQLLICLRKIPAEKIVLVDKEISTDMIDTKAFLDDISGRSGSGARVEGEDDRRALPPLVYEAPAKSLKMKQQSVPMLTGVVSAETSRAVFGKYNKFLTEKLTAVKDFIKKDLIGGLRDAVTDVQKLLPGVQSVLPLPDYYQAIFDSSLKAVDGLSEIVEATGDALFNFPAYQSVKEWSTGAPAFLYSFEHVGNLSKGNHFLPGLAITQGADNPTEGMEMKVKGPAHGDELAYLFEPLDEEGKPVGGQISSMDAKVRDSFVDLIAKFAHKMPAENKNMTNISNIFGFLPFSAENEQYLKITDKITLDKNFRFCQMGLWGNMADRVTGAVCKNVLGQILNLPKLLNNPLDKVAGIDKLADQTLNQGLSFLTQSKNKNQKNPSVKPMWSEPFSNPFGFL</sequence>
<dbReference type="RefSeq" id="XP_026485595.2">
    <property type="nucleotide sequence ID" value="XM_026629810.2"/>
</dbReference>
<dbReference type="InterPro" id="IPR051093">
    <property type="entry name" value="Neuroligin/BSAL"/>
</dbReference>
<dbReference type="OrthoDB" id="408631at2759"/>
<proteinExistence type="inferred from homology"/>
<dbReference type="SUPFAM" id="SSF53474">
    <property type="entry name" value="alpha/beta-Hydrolases"/>
    <property type="match status" value="1"/>
</dbReference>
<feature type="domain" description="Carboxylesterase type B" evidence="4">
    <location>
        <begin position="35"/>
        <end position="582"/>
    </location>
</feature>
<dbReference type="Pfam" id="PF00135">
    <property type="entry name" value="COesterase"/>
    <property type="match status" value="1"/>
</dbReference>
<dbReference type="PANTHER" id="PTHR43903">
    <property type="entry name" value="NEUROLIGIN"/>
    <property type="match status" value="1"/>
</dbReference>
<keyword evidence="2" id="KW-0325">Glycoprotein</keyword>
<evidence type="ECO:0000259" key="4">
    <source>
        <dbReference type="Pfam" id="PF00135"/>
    </source>
</evidence>
<dbReference type="InterPro" id="IPR029058">
    <property type="entry name" value="AB_hydrolase_fold"/>
</dbReference>
<evidence type="ECO:0000313" key="6">
    <source>
        <dbReference type="RefSeq" id="XP_026485595.2"/>
    </source>
</evidence>
<name>A0A8B8HM38_VANTA</name>